<name>A0A4Q7DH14_9PROT</name>
<dbReference type="InterPro" id="IPR033704">
    <property type="entry name" value="dUTPase_trimeric"/>
</dbReference>
<dbReference type="EMBL" id="SCFB01000005">
    <property type="protein sequence ID" value="RZI46073.1"/>
    <property type="molecule type" value="Genomic_DNA"/>
</dbReference>
<proteinExistence type="inferred from homology"/>
<comment type="catalytic activity">
    <reaction evidence="4 5">
        <text>dUTP + H2O = dUMP + diphosphate + H(+)</text>
        <dbReference type="Rhea" id="RHEA:10248"/>
        <dbReference type="ChEBI" id="CHEBI:15377"/>
        <dbReference type="ChEBI" id="CHEBI:15378"/>
        <dbReference type="ChEBI" id="CHEBI:33019"/>
        <dbReference type="ChEBI" id="CHEBI:61555"/>
        <dbReference type="ChEBI" id="CHEBI:246422"/>
        <dbReference type="EC" id="3.6.1.23"/>
    </reaction>
</comment>
<dbReference type="InterPro" id="IPR008181">
    <property type="entry name" value="dUTPase"/>
</dbReference>
<dbReference type="GO" id="GO:0046081">
    <property type="term" value="P:dUTP catabolic process"/>
    <property type="evidence" value="ECO:0007669"/>
    <property type="project" value="InterPro"/>
</dbReference>
<comment type="pathway">
    <text evidence="5">Pyrimidine metabolism; dUMP biosynthesis; dUMP from dCTP (dUTP route): step 2/2.</text>
</comment>
<dbReference type="InterPro" id="IPR029054">
    <property type="entry name" value="dUTPase-like"/>
</dbReference>
<dbReference type="PANTHER" id="PTHR11241">
    <property type="entry name" value="DEOXYURIDINE 5'-TRIPHOSPHATE NUCLEOTIDOHYDROLASE"/>
    <property type="match status" value="1"/>
</dbReference>
<keyword evidence="8" id="KW-1185">Reference proteome</keyword>
<keyword evidence="5" id="KW-0479">Metal-binding</keyword>
<dbReference type="OrthoDB" id="9809956at2"/>
<dbReference type="UniPathway" id="UPA00610">
    <property type="reaction ID" value="UER00666"/>
</dbReference>
<evidence type="ECO:0000313" key="8">
    <source>
        <dbReference type="Proteomes" id="UP000293550"/>
    </source>
</evidence>
<organism evidence="7 8">
    <name type="scientific">Candidatus Finniella inopinata</name>
    <dbReference type="NCBI Taxonomy" id="1696036"/>
    <lineage>
        <taxon>Bacteria</taxon>
        <taxon>Pseudomonadati</taxon>
        <taxon>Pseudomonadota</taxon>
        <taxon>Alphaproteobacteria</taxon>
        <taxon>Holosporales</taxon>
        <taxon>Candidatus Paracaedibacteraceae</taxon>
        <taxon>Candidatus Finniella</taxon>
    </lineage>
</organism>
<accession>A0A4Q7DH14</accession>
<evidence type="ECO:0000256" key="3">
    <source>
        <dbReference type="ARBA" id="ARBA00023080"/>
    </source>
</evidence>
<feature type="domain" description="dUTPase-like" evidence="6">
    <location>
        <begin position="17"/>
        <end position="147"/>
    </location>
</feature>
<dbReference type="PANTHER" id="PTHR11241:SF0">
    <property type="entry name" value="DEOXYURIDINE 5'-TRIPHOSPHATE NUCLEOTIDOHYDROLASE"/>
    <property type="match status" value="1"/>
</dbReference>
<dbReference type="HAMAP" id="MF_00116">
    <property type="entry name" value="dUTPase_bact"/>
    <property type="match status" value="1"/>
</dbReference>
<dbReference type="NCBIfam" id="NF001862">
    <property type="entry name" value="PRK00601.1"/>
    <property type="match status" value="1"/>
</dbReference>
<dbReference type="EC" id="3.6.1.23" evidence="5"/>
<dbReference type="Pfam" id="PF00692">
    <property type="entry name" value="dUTPase"/>
    <property type="match status" value="1"/>
</dbReference>
<keyword evidence="2 5" id="KW-0378">Hydrolase</keyword>
<protein>
    <recommendedName>
        <fullName evidence="5">Deoxyuridine 5'-triphosphate nucleotidohydrolase</fullName>
        <shortName evidence="5">dUTPase</shortName>
        <ecNumber evidence="5">3.6.1.23</ecNumber>
    </recommendedName>
    <alternativeName>
        <fullName evidence="5">dUTP pyrophosphatase</fullName>
    </alternativeName>
</protein>
<keyword evidence="5" id="KW-0460">Magnesium</keyword>
<comment type="caution">
    <text evidence="5">Lacks conserved residue(s) required for the propagation of feature annotation.</text>
</comment>
<sequence length="148" mass="15785">MTLAVPIQKLPHGIDLDLPFYATEQSAGMDLSAAIVADITLKPGHRHMVPTGIALALPAGFEAQIRSRSGLSAKNGVVVLNSPGTIDADYRGEIIVILHNHGDQDFTVTPGMRIAQMVIAPVTKVVWQEQSELSTTQRDDKGFGSTGL</sequence>
<evidence type="ECO:0000256" key="4">
    <source>
        <dbReference type="ARBA" id="ARBA00047686"/>
    </source>
</evidence>
<dbReference type="CDD" id="cd07557">
    <property type="entry name" value="trimeric_dUTPase"/>
    <property type="match status" value="1"/>
</dbReference>
<comment type="caution">
    <text evidence="7">The sequence shown here is derived from an EMBL/GenBank/DDBJ whole genome shotgun (WGS) entry which is preliminary data.</text>
</comment>
<dbReference type="SUPFAM" id="SSF51283">
    <property type="entry name" value="dUTPase-like"/>
    <property type="match status" value="1"/>
</dbReference>
<dbReference type="NCBIfam" id="TIGR00576">
    <property type="entry name" value="dut"/>
    <property type="match status" value="1"/>
</dbReference>
<evidence type="ECO:0000313" key="7">
    <source>
        <dbReference type="EMBL" id="RZI46073.1"/>
    </source>
</evidence>
<evidence type="ECO:0000259" key="6">
    <source>
        <dbReference type="Pfam" id="PF00692"/>
    </source>
</evidence>
<feature type="binding site" evidence="5">
    <location>
        <begin position="68"/>
        <end position="70"/>
    </location>
    <ligand>
        <name>substrate</name>
    </ligand>
</feature>
<dbReference type="Proteomes" id="UP000293550">
    <property type="component" value="Unassembled WGS sequence"/>
</dbReference>
<evidence type="ECO:0000256" key="1">
    <source>
        <dbReference type="ARBA" id="ARBA00006581"/>
    </source>
</evidence>
<gene>
    <name evidence="5" type="primary">dut</name>
    <name evidence="7" type="ORF">EQU50_03840</name>
</gene>
<dbReference type="AlphaFoldDB" id="A0A4Q7DH14"/>
<dbReference type="GO" id="GO:0006226">
    <property type="term" value="P:dUMP biosynthetic process"/>
    <property type="evidence" value="ECO:0007669"/>
    <property type="project" value="UniProtKB-UniRule"/>
</dbReference>
<dbReference type="InterPro" id="IPR036157">
    <property type="entry name" value="dUTPase-like_sf"/>
</dbReference>
<dbReference type="GO" id="GO:0004170">
    <property type="term" value="F:dUTP diphosphatase activity"/>
    <property type="evidence" value="ECO:0007669"/>
    <property type="project" value="UniProtKB-UniRule"/>
</dbReference>
<comment type="function">
    <text evidence="5">This enzyme is involved in nucleotide metabolism: it produces dUMP, the immediate precursor of thymidine nucleotides and it decreases the intracellular concentration of dUTP so that uracil cannot be incorporated into DNA.</text>
</comment>
<dbReference type="Gene3D" id="2.70.40.10">
    <property type="match status" value="1"/>
</dbReference>
<evidence type="ECO:0000256" key="5">
    <source>
        <dbReference type="HAMAP-Rule" id="MF_00116"/>
    </source>
</evidence>
<comment type="cofactor">
    <cofactor evidence="5">
        <name>Mg(2+)</name>
        <dbReference type="ChEBI" id="CHEBI:18420"/>
    </cofactor>
</comment>
<dbReference type="GO" id="GO:0000287">
    <property type="term" value="F:magnesium ion binding"/>
    <property type="evidence" value="ECO:0007669"/>
    <property type="project" value="UniProtKB-UniRule"/>
</dbReference>
<dbReference type="RefSeq" id="WP_130153831.1">
    <property type="nucleotide sequence ID" value="NZ_SCFB01000005.1"/>
</dbReference>
<comment type="similarity">
    <text evidence="1 5">Belongs to the dUTPase family.</text>
</comment>
<keyword evidence="3 5" id="KW-0546">Nucleotide metabolism</keyword>
<feature type="binding site" evidence="5">
    <location>
        <position position="81"/>
    </location>
    <ligand>
        <name>substrate</name>
    </ligand>
</feature>
<feature type="binding site" evidence="5">
    <location>
        <begin position="85"/>
        <end position="87"/>
    </location>
    <ligand>
        <name>substrate</name>
    </ligand>
</feature>
<reference evidence="7 8" key="1">
    <citation type="submission" date="2018-10" db="EMBL/GenBank/DDBJ databases">
        <title>An updated phylogeny of the Alphaproteobacteria reveals that the parasitic Rickettsiales and Holosporales have independent origins.</title>
        <authorList>
            <person name="Munoz-Gomez S.A."/>
            <person name="Hess S."/>
            <person name="Burger G."/>
            <person name="Lang B.F."/>
            <person name="Susko E."/>
            <person name="Slamovits C.H."/>
            <person name="Roger A.J."/>
        </authorList>
    </citation>
    <scope>NUCLEOTIDE SEQUENCE [LARGE SCALE GENOMIC DNA]</scope>
    <source>
        <strain evidence="7">HOLO01</strain>
    </source>
</reference>
<evidence type="ECO:0000256" key="2">
    <source>
        <dbReference type="ARBA" id="ARBA00022801"/>
    </source>
</evidence>